<feature type="region of interest" description="Interaction with tRNA" evidence="9">
    <location>
        <begin position="191"/>
        <end position="193"/>
    </location>
</feature>
<keyword evidence="1 9" id="KW-0820">tRNA-binding</keyword>
<feature type="binding site" evidence="9">
    <location>
        <begin position="50"/>
        <end position="57"/>
    </location>
    <ligand>
        <name>ATP</name>
        <dbReference type="ChEBI" id="CHEBI:30616"/>
    </ligand>
</feature>
<dbReference type="PANTHER" id="PTHR11933">
    <property type="entry name" value="TRNA 5-METHYLAMINOMETHYL-2-THIOURIDYLATE -METHYLTRANSFERASE"/>
    <property type="match status" value="1"/>
</dbReference>
<comment type="similarity">
    <text evidence="9">Belongs to the MnmA/TRMU family.</text>
</comment>
<feature type="domain" description="tRNA-specific 2-thiouridylase MnmA-like C-terminal" evidence="10">
    <location>
        <begin position="321"/>
        <end position="403"/>
    </location>
</feature>
<evidence type="ECO:0000256" key="8">
    <source>
        <dbReference type="ARBA" id="ARBA00051542"/>
    </source>
</evidence>
<comment type="subcellular location">
    <subcellularLocation>
        <location evidence="9">Cytoplasm</location>
    </subcellularLocation>
</comment>
<evidence type="ECO:0000259" key="10">
    <source>
        <dbReference type="Pfam" id="PF20258"/>
    </source>
</evidence>
<keyword evidence="5 9" id="KW-0067">ATP-binding</keyword>
<dbReference type="Gene3D" id="2.30.30.280">
    <property type="entry name" value="Adenine nucleotide alpha hydrolases-like domains"/>
    <property type="match status" value="1"/>
</dbReference>
<sequence length="429" mass="46489">MCSKALWTKGFFQYRRGASKLAATVTNDRLKMLNSLDLEGRPEDTRIVVAMSGGVDSSVTAALLKSQGYDVVGITLQLYDHGAATHRKGACCAGRDIHDARNVAERIGIPHYVLDYESRFKQSVIDNFADSYALGETPVPCIECNRSVKFRDLLATARELGAQALATGHYVASRRLADGSRSLVCAADADRDQSYFLFATTREQLDFLRFPLGDMTKPQTRELARRFDLGVADKQDSQDICFVPTGRYTDIIGRLKPNAIAPGDIVDLDGHVIGQHQGIVHFTVGQRKGLGIASGSPLYVVKLDAATRRVVVGPREALRMDRIALRDVNWIGDGALDRVIGEGIEIYVRVRSTRAPQPAWLRAADGGYEVELVAGEEGVSPGQACVFYDAASGQARVLGGGFIRSASASRAMRTATQDALAPLAEAVRG</sequence>
<feature type="binding site" evidence="9">
    <location>
        <position position="168"/>
    </location>
    <ligand>
        <name>ATP</name>
        <dbReference type="ChEBI" id="CHEBI:30616"/>
    </ligand>
</feature>
<feature type="disulfide bond" description="Alternate" evidence="9">
    <location>
        <begin position="144"/>
        <end position="241"/>
    </location>
</feature>
<evidence type="ECO:0000256" key="9">
    <source>
        <dbReference type="HAMAP-Rule" id="MF_00144"/>
    </source>
</evidence>
<keyword evidence="4 9" id="KW-0547">Nucleotide-binding</keyword>
<feature type="domain" description="tRNA-specific 2-thiouridylase MnmA-like central" evidence="11">
    <location>
        <begin position="261"/>
        <end position="313"/>
    </location>
</feature>
<evidence type="ECO:0000256" key="4">
    <source>
        <dbReference type="ARBA" id="ARBA00022741"/>
    </source>
</evidence>
<protein>
    <recommendedName>
        <fullName evidence="9">tRNA-specific 2-thiouridylase MnmA</fullName>
        <ecNumber evidence="9">2.8.1.13</ecNumber>
    </recommendedName>
</protein>
<name>A0A1G7JMN9_9BRAD</name>
<dbReference type="CDD" id="cd01998">
    <property type="entry name" value="MnmA_TRMU-like"/>
    <property type="match status" value="1"/>
</dbReference>
<dbReference type="GO" id="GO:0002143">
    <property type="term" value="P:tRNA wobble position uridine thiolation"/>
    <property type="evidence" value="ECO:0007669"/>
    <property type="project" value="TreeGrafter"/>
</dbReference>
<evidence type="ECO:0000256" key="6">
    <source>
        <dbReference type="ARBA" id="ARBA00022884"/>
    </source>
</evidence>
<comment type="caution">
    <text evidence="9">Lacks conserved residue(s) required for the propagation of feature annotation.</text>
</comment>
<feature type="site" description="Interaction with tRNA" evidence="9">
    <location>
        <position position="169"/>
    </location>
</feature>
<keyword evidence="9" id="KW-0963">Cytoplasm</keyword>
<dbReference type="NCBIfam" id="NF001138">
    <property type="entry name" value="PRK00143.1"/>
    <property type="match status" value="1"/>
</dbReference>
<accession>A0A1G7JMN9</accession>
<dbReference type="GO" id="GO:0000049">
    <property type="term" value="F:tRNA binding"/>
    <property type="evidence" value="ECO:0007669"/>
    <property type="project" value="UniProtKB-KW"/>
</dbReference>
<dbReference type="Gene3D" id="2.40.30.10">
    <property type="entry name" value="Translation factors"/>
    <property type="match status" value="1"/>
</dbReference>
<reference evidence="12 13" key="1">
    <citation type="submission" date="2016-10" db="EMBL/GenBank/DDBJ databases">
        <authorList>
            <person name="de Groot N.N."/>
        </authorList>
    </citation>
    <scope>NUCLEOTIDE SEQUENCE [LARGE SCALE GENOMIC DNA]</scope>
    <source>
        <strain evidence="12 13">R5</strain>
    </source>
</reference>
<dbReference type="Pfam" id="PF03054">
    <property type="entry name" value="tRNA_Me_trans"/>
    <property type="match status" value="1"/>
</dbReference>
<dbReference type="FunFam" id="2.30.30.280:FF:000001">
    <property type="entry name" value="tRNA-specific 2-thiouridylase MnmA"/>
    <property type="match status" value="1"/>
</dbReference>
<comment type="catalytic activity">
    <reaction evidence="8 9">
        <text>S-sulfanyl-L-cysteinyl-[protein] + uridine(34) in tRNA + AH2 + ATP = 2-thiouridine(34) in tRNA + L-cysteinyl-[protein] + A + AMP + diphosphate + H(+)</text>
        <dbReference type="Rhea" id="RHEA:47032"/>
        <dbReference type="Rhea" id="RHEA-COMP:10131"/>
        <dbReference type="Rhea" id="RHEA-COMP:11726"/>
        <dbReference type="Rhea" id="RHEA-COMP:11727"/>
        <dbReference type="Rhea" id="RHEA-COMP:11728"/>
        <dbReference type="ChEBI" id="CHEBI:13193"/>
        <dbReference type="ChEBI" id="CHEBI:15378"/>
        <dbReference type="ChEBI" id="CHEBI:17499"/>
        <dbReference type="ChEBI" id="CHEBI:29950"/>
        <dbReference type="ChEBI" id="CHEBI:30616"/>
        <dbReference type="ChEBI" id="CHEBI:33019"/>
        <dbReference type="ChEBI" id="CHEBI:61963"/>
        <dbReference type="ChEBI" id="CHEBI:65315"/>
        <dbReference type="ChEBI" id="CHEBI:87170"/>
        <dbReference type="ChEBI" id="CHEBI:456215"/>
        <dbReference type="EC" id="2.8.1.13"/>
    </reaction>
</comment>
<evidence type="ECO:0000256" key="5">
    <source>
        <dbReference type="ARBA" id="ARBA00022840"/>
    </source>
</evidence>
<dbReference type="FunFam" id="3.40.50.620:FF:000115">
    <property type="entry name" value="tRNA-specific 2-thiouridylase MnmA"/>
    <property type="match status" value="1"/>
</dbReference>
<dbReference type="InterPro" id="IPR023382">
    <property type="entry name" value="MnmA-like_central_sf"/>
</dbReference>
<evidence type="ECO:0000313" key="13">
    <source>
        <dbReference type="Proteomes" id="UP000199245"/>
    </source>
</evidence>
<organism evidence="12 13">
    <name type="scientific">Bradyrhizobium brasilense</name>
    <dbReference type="NCBI Taxonomy" id="1419277"/>
    <lineage>
        <taxon>Bacteria</taxon>
        <taxon>Pseudomonadati</taxon>
        <taxon>Pseudomonadota</taxon>
        <taxon>Alphaproteobacteria</taxon>
        <taxon>Hyphomicrobiales</taxon>
        <taxon>Nitrobacteraceae</taxon>
        <taxon>Bradyrhizobium</taxon>
    </lineage>
</organism>
<dbReference type="Gene3D" id="3.40.50.620">
    <property type="entry name" value="HUPs"/>
    <property type="match status" value="1"/>
</dbReference>
<dbReference type="InterPro" id="IPR014729">
    <property type="entry name" value="Rossmann-like_a/b/a_fold"/>
</dbReference>
<dbReference type="Pfam" id="PF20259">
    <property type="entry name" value="tRNA_Me_trans_M"/>
    <property type="match status" value="1"/>
</dbReference>
<dbReference type="HAMAP" id="MF_00144">
    <property type="entry name" value="tRNA_thiouridyl_MnmA"/>
    <property type="match status" value="1"/>
</dbReference>
<dbReference type="PANTHER" id="PTHR11933:SF5">
    <property type="entry name" value="MITOCHONDRIAL TRNA-SPECIFIC 2-THIOURIDYLASE 1"/>
    <property type="match status" value="1"/>
</dbReference>
<evidence type="ECO:0000256" key="3">
    <source>
        <dbReference type="ARBA" id="ARBA00022694"/>
    </source>
</evidence>
<evidence type="ECO:0000256" key="1">
    <source>
        <dbReference type="ARBA" id="ARBA00022555"/>
    </source>
</evidence>
<dbReference type="InterPro" id="IPR004506">
    <property type="entry name" value="MnmA-like"/>
</dbReference>
<dbReference type="EMBL" id="FMZW01000049">
    <property type="protein sequence ID" value="SDF26044.1"/>
    <property type="molecule type" value="Genomic_DNA"/>
</dbReference>
<feature type="site" description="Interaction with tRNA" evidence="9">
    <location>
        <position position="383"/>
    </location>
</feature>
<evidence type="ECO:0000313" key="12">
    <source>
        <dbReference type="EMBL" id="SDF26044.1"/>
    </source>
</evidence>
<dbReference type="GO" id="GO:0005524">
    <property type="term" value="F:ATP binding"/>
    <property type="evidence" value="ECO:0007669"/>
    <property type="project" value="UniProtKB-KW"/>
</dbReference>
<evidence type="ECO:0000259" key="11">
    <source>
        <dbReference type="Pfam" id="PF20259"/>
    </source>
</evidence>
<dbReference type="SUPFAM" id="SSF52402">
    <property type="entry name" value="Adenine nucleotide alpha hydrolases-like"/>
    <property type="match status" value="1"/>
</dbReference>
<evidence type="ECO:0000256" key="7">
    <source>
        <dbReference type="ARBA" id="ARBA00023157"/>
    </source>
</evidence>
<keyword evidence="2 9" id="KW-0808">Transferase</keyword>
<dbReference type="NCBIfam" id="TIGR00420">
    <property type="entry name" value="trmU"/>
    <property type="match status" value="1"/>
</dbReference>
<gene>
    <name evidence="9" type="primary">mnmA</name>
    <name evidence="12" type="ORF">SAMN05216337_104942</name>
</gene>
<dbReference type="GO" id="GO:0008168">
    <property type="term" value="F:methyltransferase activity"/>
    <property type="evidence" value="ECO:0007669"/>
    <property type="project" value="UniProtKB-KW"/>
</dbReference>
<feature type="active site" description="Nucleophile" evidence="9">
    <location>
        <position position="144"/>
    </location>
</feature>
<feature type="active site" description="Cysteine persulfide intermediate" evidence="9">
    <location>
        <position position="241"/>
    </location>
</feature>
<dbReference type="GO" id="GO:0103016">
    <property type="term" value="F:tRNA-uridine 2-sulfurtransferase activity"/>
    <property type="evidence" value="ECO:0007669"/>
    <property type="project" value="UniProtKB-EC"/>
</dbReference>
<keyword evidence="6 9" id="KW-0694">RNA-binding</keyword>
<keyword evidence="3 9" id="KW-0819">tRNA processing</keyword>
<comment type="function">
    <text evidence="9">Catalyzes the 2-thiolation of uridine at the wobble position (U34) of tRNA, leading to the formation of s(2)U34.</text>
</comment>
<feature type="binding site" evidence="9">
    <location>
        <position position="76"/>
    </location>
    <ligand>
        <name>ATP</name>
        <dbReference type="ChEBI" id="CHEBI:30616"/>
    </ligand>
</feature>
<dbReference type="Pfam" id="PF20258">
    <property type="entry name" value="tRNA_Me_trans_C"/>
    <property type="match status" value="1"/>
</dbReference>
<dbReference type="GO" id="GO:0005737">
    <property type="term" value="C:cytoplasm"/>
    <property type="evidence" value="ECO:0007669"/>
    <property type="project" value="UniProtKB-SubCell"/>
</dbReference>
<dbReference type="Proteomes" id="UP000199245">
    <property type="component" value="Unassembled WGS sequence"/>
</dbReference>
<evidence type="ECO:0000256" key="2">
    <source>
        <dbReference type="ARBA" id="ARBA00022679"/>
    </source>
</evidence>
<dbReference type="EC" id="2.8.1.13" evidence="9"/>
<dbReference type="InterPro" id="IPR046885">
    <property type="entry name" value="MnmA-like_C"/>
</dbReference>
<proteinExistence type="inferred from homology"/>
<keyword evidence="7 9" id="KW-1015">Disulfide bond</keyword>
<keyword evidence="12" id="KW-0489">Methyltransferase</keyword>
<dbReference type="GO" id="GO:0032259">
    <property type="term" value="P:methylation"/>
    <property type="evidence" value="ECO:0007669"/>
    <property type="project" value="UniProtKB-KW"/>
</dbReference>
<dbReference type="InterPro" id="IPR046884">
    <property type="entry name" value="MnmA-like_central"/>
</dbReference>
<dbReference type="AlphaFoldDB" id="A0A1G7JMN9"/>